<keyword evidence="11 14" id="KW-0408">Iron</keyword>
<dbReference type="Proteomes" id="UP000002358">
    <property type="component" value="Chromosome 3"/>
</dbReference>
<dbReference type="GO" id="GO:0005789">
    <property type="term" value="C:endoplasmic reticulum membrane"/>
    <property type="evidence" value="ECO:0007669"/>
    <property type="project" value="UniProtKB-SubCell"/>
</dbReference>
<keyword evidence="13" id="KW-0472">Membrane</keyword>
<name>A0A7M7IR49_NASVI</name>
<dbReference type="GO" id="GO:0020037">
    <property type="term" value="F:heme binding"/>
    <property type="evidence" value="ECO:0007669"/>
    <property type="project" value="InterPro"/>
</dbReference>
<dbReference type="OrthoDB" id="2789670at2759"/>
<dbReference type="AlphaFoldDB" id="A0A7M7IR49"/>
<dbReference type="OMA" id="IREHIAI"/>
<evidence type="ECO:0000256" key="5">
    <source>
        <dbReference type="ARBA" id="ARBA00010617"/>
    </source>
</evidence>
<feature type="binding site" description="axial binding residue" evidence="14">
    <location>
        <position position="441"/>
    </location>
    <ligand>
        <name>heme</name>
        <dbReference type="ChEBI" id="CHEBI:30413"/>
    </ligand>
    <ligandPart>
        <name>Fe</name>
        <dbReference type="ChEBI" id="CHEBI:18248"/>
    </ligandPart>
</feature>
<evidence type="ECO:0000256" key="10">
    <source>
        <dbReference type="ARBA" id="ARBA00023002"/>
    </source>
</evidence>
<keyword evidence="6 14" id="KW-0349">Heme</keyword>
<protein>
    <recommendedName>
        <fullName evidence="18">Cytochrome P450</fullName>
    </recommendedName>
</protein>
<gene>
    <name evidence="16" type="primary">100379094</name>
</gene>
<dbReference type="FunFam" id="1.10.630.10:FF:000182">
    <property type="entry name" value="Cytochrome P450 3A4"/>
    <property type="match status" value="1"/>
</dbReference>
<keyword evidence="7 14" id="KW-0479">Metal-binding</keyword>
<dbReference type="KEGG" id="nvi:100379094"/>
<dbReference type="EnsemblMetazoa" id="NM_001172470">
    <property type="protein sequence ID" value="NP_001165941"/>
    <property type="gene ID" value="GeneID_100379094"/>
</dbReference>
<comment type="function">
    <text evidence="2">May be involved in the metabolism of insect hormones and in the breakdown of synthetic insecticides.</text>
</comment>
<dbReference type="InterPro" id="IPR050476">
    <property type="entry name" value="Insect_CytP450_Detox"/>
</dbReference>
<evidence type="ECO:0000256" key="15">
    <source>
        <dbReference type="RuleBase" id="RU000461"/>
    </source>
</evidence>
<evidence type="ECO:0008006" key="18">
    <source>
        <dbReference type="Google" id="ProtNLM"/>
    </source>
</evidence>
<keyword evidence="8" id="KW-0256">Endoplasmic reticulum</keyword>
<evidence type="ECO:0000256" key="13">
    <source>
        <dbReference type="ARBA" id="ARBA00023136"/>
    </source>
</evidence>
<dbReference type="PANTHER" id="PTHR24292:SF93">
    <property type="entry name" value="CYTOCHROME P450 310A1-RELATED"/>
    <property type="match status" value="1"/>
</dbReference>
<dbReference type="GO" id="GO:0004497">
    <property type="term" value="F:monooxygenase activity"/>
    <property type="evidence" value="ECO:0007669"/>
    <property type="project" value="UniProtKB-KW"/>
</dbReference>
<dbReference type="PRINTS" id="PR00385">
    <property type="entry name" value="P450"/>
</dbReference>
<evidence type="ECO:0000256" key="1">
    <source>
        <dbReference type="ARBA" id="ARBA00001971"/>
    </source>
</evidence>
<dbReference type="PROSITE" id="PS00086">
    <property type="entry name" value="CYTOCHROME_P450"/>
    <property type="match status" value="1"/>
</dbReference>
<comment type="cofactor">
    <cofactor evidence="1 14">
        <name>heme</name>
        <dbReference type="ChEBI" id="CHEBI:30413"/>
    </cofactor>
</comment>
<dbReference type="InterPro" id="IPR017972">
    <property type="entry name" value="Cyt_P450_CS"/>
</dbReference>
<comment type="similarity">
    <text evidence="5 15">Belongs to the cytochrome P450 family.</text>
</comment>
<keyword evidence="12 15" id="KW-0503">Monooxygenase</keyword>
<evidence type="ECO:0000313" key="16">
    <source>
        <dbReference type="EnsemblMetazoa" id="XP_016838728"/>
    </source>
</evidence>
<organism evidence="16 17">
    <name type="scientific">Nasonia vitripennis</name>
    <name type="common">Parasitic wasp</name>
    <dbReference type="NCBI Taxonomy" id="7425"/>
    <lineage>
        <taxon>Eukaryota</taxon>
        <taxon>Metazoa</taxon>
        <taxon>Ecdysozoa</taxon>
        <taxon>Arthropoda</taxon>
        <taxon>Hexapoda</taxon>
        <taxon>Insecta</taxon>
        <taxon>Pterygota</taxon>
        <taxon>Neoptera</taxon>
        <taxon>Endopterygota</taxon>
        <taxon>Hymenoptera</taxon>
        <taxon>Apocrita</taxon>
        <taxon>Proctotrupomorpha</taxon>
        <taxon>Chalcidoidea</taxon>
        <taxon>Pteromalidae</taxon>
        <taxon>Pteromalinae</taxon>
        <taxon>Nasonia</taxon>
    </lineage>
</organism>
<dbReference type="PRINTS" id="PR00465">
    <property type="entry name" value="EP450IV"/>
</dbReference>
<evidence type="ECO:0000256" key="7">
    <source>
        <dbReference type="ARBA" id="ARBA00022723"/>
    </source>
</evidence>
<dbReference type="SUPFAM" id="SSF48264">
    <property type="entry name" value="Cytochrome P450"/>
    <property type="match status" value="1"/>
</dbReference>
<sequence>MELLLLFALLLFVLYFYLKYVVYDVWRRAGIPHDRPSIPLGTLPLDYIRRKATLGSILTNSYKRYKRFPLHGVYVIYKPVLVITDPKIIQLVLVKDCNIFLDRGFYADPEKDLISLSLARVNGERWRILRRQLSSSFAPKKIKFMFLMVKEFCERLIEIYEDELRESDVVRIDELTSRFTIDCAFATLFGFNCNLLKNPDNDFYKYGKQSNEQGVIYSIISFFLPELAALCRIPKVRRDTNSFFERFFENMIDCQKKKNMAENNLLGAMMQLMKGGSNRELDENTKLTTQEAAAQLVTFFAPSQGMPAFVIIHCLYELSLNPEVQERLYKEIYETACRSEELTYRTLSELSYLNLVLQETLRKHTPLPVLNRIAIEDFSIPDSDIVIRKNTRIAISTHGLHHDPDIYPDPEKFDPTRFTPENKAKRHSSTYLPFGTGPRFCIGKQQGILIPKLALFYLLLNYKFSVCDNTPANLEYLPEHLILILKNEIYLRIEKRKELDHVHQPDFR</sequence>
<evidence type="ECO:0000256" key="3">
    <source>
        <dbReference type="ARBA" id="ARBA00004174"/>
    </source>
</evidence>
<dbReference type="SMR" id="A0A7M7IR49"/>
<dbReference type="InParanoid" id="A0A7M7IR49"/>
<evidence type="ECO:0000256" key="11">
    <source>
        <dbReference type="ARBA" id="ARBA00023004"/>
    </source>
</evidence>
<evidence type="ECO:0000256" key="9">
    <source>
        <dbReference type="ARBA" id="ARBA00022848"/>
    </source>
</evidence>
<dbReference type="InterPro" id="IPR002403">
    <property type="entry name" value="Cyt_P450_E_grp-IV"/>
</dbReference>
<keyword evidence="9" id="KW-0492">Microsome</keyword>
<keyword evidence="10 15" id="KW-0560">Oxidoreductase</keyword>
<dbReference type="CDD" id="cd11056">
    <property type="entry name" value="CYP6-like"/>
    <property type="match status" value="1"/>
</dbReference>
<dbReference type="Pfam" id="PF00067">
    <property type="entry name" value="p450"/>
    <property type="match status" value="1"/>
</dbReference>
<evidence type="ECO:0000256" key="2">
    <source>
        <dbReference type="ARBA" id="ARBA00003690"/>
    </source>
</evidence>
<dbReference type="GO" id="GO:0016705">
    <property type="term" value="F:oxidoreductase activity, acting on paired donors, with incorporation or reduction of molecular oxygen"/>
    <property type="evidence" value="ECO:0007669"/>
    <property type="project" value="InterPro"/>
</dbReference>
<accession>A0A7M7IR49</accession>
<evidence type="ECO:0000256" key="14">
    <source>
        <dbReference type="PIRSR" id="PIRSR602403-1"/>
    </source>
</evidence>
<reference evidence="16" key="1">
    <citation type="submission" date="2021-01" db="UniProtKB">
        <authorList>
            <consortium name="EnsemblMetazoa"/>
        </authorList>
    </citation>
    <scope>IDENTIFICATION</scope>
</reference>
<comment type="subcellular location">
    <subcellularLocation>
        <location evidence="4">Endoplasmic reticulum membrane</location>
        <topology evidence="4">Peripheral membrane protein</topology>
    </subcellularLocation>
    <subcellularLocation>
        <location evidence="3">Microsome membrane</location>
        <topology evidence="3">Peripheral membrane protein</topology>
    </subcellularLocation>
</comment>
<proteinExistence type="inferred from homology"/>
<dbReference type="InterPro" id="IPR001128">
    <property type="entry name" value="Cyt_P450"/>
</dbReference>
<dbReference type="EnsemblMetazoa" id="XM_016983239">
    <property type="protein sequence ID" value="XP_016838728"/>
    <property type="gene ID" value="GeneID_100379094"/>
</dbReference>
<evidence type="ECO:0000313" key="17">
    <source>
        <dbReference type="Proteomes" id="UP000002358"/>
    </source>
</evidence>
<dbReference type="GO" id="GO:0005506">
    <property type="term" value="F:iron ion binding"/>
    <property type="evidence" value="ECO:0007669"/>
    <property type="project" value="InterPro"/>
</dbReference>
<evidence type="ECO:0000256" key="8">
    <source>
        <dbReference type="ARBA" id="ARBA00022824"/>
    </source>
</evidence>
<evidence type="ECO:0000256" key="6">
    <source>
        <dbReference type="ARBA" id="ARBA00022617"/>
    </source>
</evidence>
<dbReference type="Gene3D" id="1.10.630.10">
    <property type="entry name" value="Cytochrome P450"/>
    <property type="match status" value="1"/>
</dbReference>
<dbReference type="InterPro" id="IPR036396">
    <property type="entry name" value="Cyt_P450_sf"/>
</dbReference>
<keyword evidence="17" id="KW-1185">Reference proteome</keyword>
<evidence type="ECO:0000256" key="12">
    <source>
        <dbReference type="ARBA" id="ARBA00023033"/>
    </source>
</evidence>
<dbReference type="PANTHER" id="PTHR24292">
    <property type="entry name" value="CYTOCHROME P450"/>
    <property type="match status" value="1"/>
</dbReference>
<evidence type="ECO:0000256" key="4">
    <source>
        <dbReference type="ARBA" id="ARBA00004406"/>
    </source>
</evidence>